<sequence>MYSKYDNEGIEISRFAMQGPYAMKVLIVNITHLRDRASIIDQSNHLYFPWSLHASSHDIGGVQIWNDTSLDMLYVKEGFDDQTLWTSCGSSYAFVAHHEAHHPEFVASQDML</sequence>
<gene>
    <name evidence="1" type="ORF">AMTR_s00017p00171750</name>
</gene>
<dbReference type="HOGENOM" id="CLU_2149207_0_0_1"/>
<keyword evidence="2" id="KW-1185">Reference proteome</keyword>
<evidence type="ECO:0000313" key="2">
    <source>
        <dbReference type="Proteomes" id="UP000017836"/>
    </source>
</evidence>
<organism evidence="1 2">
    <name type="scientific">Amborella trichopoda</name>
    <dbReference type="NCBI Taxonomy" id="13333"/>
    <lineage>
        <taxon>Eukaryota</taxon>
        <taxon>Viridiplantae</taxon>
        <taxon>Streptophyta</taxon>
        <taxon>Embryophyta</taxon>
        <taxon>Tracheophyta</taxon>
        <taxon>Spermatophyta</taxon>
        <taxon>Magnoliopsida</taxon>
        <taxon>Amborellales</taxon>
        <taxon>Amborellaceae</taxon>
        <taxon>Amborella</taxon>
    </lineage>
</organism>
<dbReference type="AlphaFoldDB" id="W1PF47"/>
<dbReference type="Proteomes" id="UP000017836">
    <property type="component" value="Unassembled WGS sequence"/>
</dbReference>
<accession>W1PF47</accession>
<protein>
    <submittedName>
        <fullName evidence="1">Uncharacterized protein</fullName>
    </submittedName>
</protein>
<evidence type="ECO:0000313" key="1">
    <source>
        <dbReference type="EMBL" id="ERN08607.1"/>
    </source>
</evidence>
<dbReference type="Gramene" id="ERN08607">
    <property type="protein sequence ID" value="ERN08607"/>
    <property type="gene ID" value="AMTR_s00017p00171750"/>
</dbReference>
<reference evidence="2" key="1">
    <citation type="journal article" date="2013" name="Science">
        <title>The Amborella genome and the evolution of flowering plants.</title>
        <authorList>
            <consortium name="Amborella Genome Project"/>
        </authorList>
    </citation>
    <scope>NUCLEOTIDE SEQUENCE [LARGE SCALE GENOMIC DNA]</scope>
</reference>
<name>W1PF47_AMBTC</name>
<proteinExistence type="predicted"/>
<dbReference type="EMBL" id="KI393256">
    <property type="protein sequence ID" value="ERN08607.1"/>
    <property type="molecule type" value="Genomic_DNA"/>
</dbReference>